<comment type="function">
    <text evidence="8">Part of the ABC transporter complex CysAWTP (TC 3.A.1.6.1) involved in sulfate/thiosulfate import. Probably responsible for the translocation of the substrate across the membrane.</text>
</comment>
<dbReference type="GO" id="GO:0015419">
    <property type="term" value="F:ABC-type sulfate transporter activity"/>
    <property type="evidence" value="ECO:0007669"/>
    <property type="project" value="InterPro"/>
</dbReference>
<dbReference type="InterPro" id="IPR035906">
    <property type="entry name" value="MetI-like_sf"/>
</dbReference>
<evidence type="ECO:0000256" key="4">
    <source>
        <dbReference type="ARBA" id="ARBA00022692"/>
    </source>
</evidence>
<evidence type="ECO:0000256" key="7">
    <source>
        <dbReference type="ARBA" id="ARBA00023136"/>
    </source>
</evidence>
<evidence type="ECO:0000256" key="2">
    <source>
        <dbReference type="ARBA" id="ARBA00011779"/>
    </source>
</evidence>
<feature type="domain" description="ABC transmembrane type-1" evidence="10">
    <location>
        <begin position="63"/>
        <end position="129"/>
    </location>
</feature>
<protein>
    <submittedName>
        <fullName evidence="11">Sulfate/thiosulfate ABC transporter permease CysW</fullName>
    </submittedName>
</protein>
<reference evidence="11 12" key="1">
    <citation type="journal article" date="2018" name="Nat. Biotechnol.">
        <title>A standardized bacterial taxonomy based on genome phylogeny substantially revises the tree of life.</title>
        <authorList>
            <person name="Parks D.H."/>
            <person name="Chuvochina M."/>
            <person name="Waite D.W."/>
            <person name="Rinke C."/>
            <person name="Skarshewski A."/>
            <person name="Chaumeil P.A."/>
            <person name="Hugenholtz P."/>
        </authorList>
    </citation>
    <scope>NUCLEOTIDE SEQUENCE [LARGE SCALE GENOMIC DNA]</scope>
    <source>
        <strain evidence="11">UBA9380</strain>
    </source>
</reference>
<dbReference type="Gene3D" id="1.10.3720.10">
    <property type="entry name" value="MetI-like"/>
    <property type="match status" value="1"/>
</dbReference>
<evidence type="ECO:0000256" key="6">
    <source>
        <dbReference type="ARBA" id="ARBA00023032"/>
    </source>
</evidence>
<keyword evidence="5 9" id="KW-1133">Transmembrane helix</keyword>
<sequence length="129" mass="14205">MAVRKHRRVGDNPLVRRTLIGIAVGLTVLLLFMPLVLIFVQAFAEGWAGYVSNILNEYTLHAIGLTLVVALLTVPLNMVFGVFLAWLVTRFRFPGRKLLTTLIDIPFAVSPVVAGLLFLLLYGSNGWVG</sequence>
<dbReference type="InterPro" id="IPR000515">
    <property type="entry name" value="MetI-like"/>
</dbReference>
<dbReference type="EMBL" id="DNNA01000195">
    <property type="protein sequence ID" value="HBC35067.1"/>
    <property type="molecule type" value="Genomic_DNA"/>
</dbReference>
<evidence type="ECO:0000313" key="12">
    <source>
        <dbReference type="Proteomes" id="UP000263489"/>
    </source>
</evidence>
<dbReference type="Proteomes" id="UP000263489">
    <property type="component" value="Unassembled WGS sequence"/>
</dbReference>
<organism evidence="11 12">
    <name type="scientific">Marinobacter adhaerens</name>
    <dbReference type="NCBI Taxonomy" id="1033846"/>
    <lineage>
        <taxon>Bacteria</taxon>
        <taxon>Pseudomonadati</taxon>
        <taxon>Pseudomonadota</taxon>
        <taxon>Gammaproteobacteria</taxon>
        <taxon>Pseudomonadales</taxon>
        <taxon>Marinobacteraceae</taxon>
        <taxon>Marinobacter</taxon>
    </lineage>
</organism>
<accession>A0A352IUD4</accession>
<dbReference type="PANTHER" id="PTHR30406">
    <property type="entry name" value="SULFATE TRANSPORT SYSTEM PERMEASE PROTEIN"/>
    <property type="match status" value="1"/>
</dbReference>
<feature type="non-terminal residue" evidence="11">
    <location>
        <position position="129"/>
    </location>
</feature>
<keyword evidence="4 9" id="KW-0812">Transmembrane</keyword>
<evidence type="ECO:0000256" key="3">
    <source>
        <dbReference type="ARBA" id="ARBA00022448"/>
    </source>
</evidence>
<dbReference type="GO" id="GO:0005886">
    <property type="term" value="C:plasma membrane"/>
    <property type="evidence" value="ECO:0007669"/>
    <property type="project" value="UniProtKB-SubCell"/>
</dbReference>
<comment type="subcellular location">
    <subcellularLocation>
        <location evidence="1">Cell membrane</location>
        <topology evidence="1">Multi-pass membrane protein</topology>
    </subcellularLocation>
</comment>
<dbReference type="InterPro" id="IPR005667">
    <property type="entry name" value="Sulph_transpt2"/>
</dbReference>
<dbReference type="PROSITE" id="PS50928">
    <property type="entry name" value="ABC_TM1"/>
    <property type="match status" value="1"/>
</dbReference>
<evidence type="ECO:0000256" key="8">
    <source>
        <dbReference type="ARBA" id="ARBA00025323"/>
    </source>
</evidence>
<keyword evidence="6" id="KW-0764">Sulfate transport</keyword>
<gene>
    <name evidence="11" type="primary">cysW</name>
    <name evidence="11" type="ORF">DC045_12320</name>
</gene>
<feature type="transmembrane region" description="Helical" evidence="9">
    <location>
        <begin position="20"/>
        <end position="43"/>
    </location>
</feature>
<feature type="transmembrane region" description="Helical" evidence="9">
    <location>
        <begin position="63"/>
        <end position="87"/>
    </location>
</feature>
<feature type="transmembrane region" description="Helical" evidence="9">
    <location>
        <begin position="99"/>
        <end position="122"/>
    </location>
</feature>
<keyword evidence="3" id="KW-0813">Transport</keyword>
<comment type="caution">
    <text evidence="11">The sequence shown here is derived from an EMBL/GenBank/DDBJ whole genome shotgun (WGS) entry which is preliminary data.</text>
</comment>
<evidence type="ECO:0000256" key="1">
    <source>
        <dbReference type="ARBA" id="ARBA00004651"/>
    </source>
</evidence>
<proteinExistence type="predicted"/>
<evidence type="ECO:0000256" key="9">
    <source>
        <dbReference type="SAM" id="Phobius"/>
    </source>
</evidence>
<dbReference type="CDD" id="cd06261">
    <property type="entry name" value="TM_PBP2"/>
    <property type="match status" value="1"/>
</dbReference>
<comment type="subunit">
    <text evidence="2">The complex is composed of two ATP-binding proteins (CysA), two transmembrane proteins (CysT and CysW) and a solute-binding protein (CysP).</text>
</comment>
<dbReference type="PANTHER" id="PTHR30406:SF9">
    <property type="entry name" value="SULFATE TRANSPORT SYSTEM PERMEASE PROTEIN CYSW"/>
    <property type="match status" value="1"/>
</dbReference>
<keyword evidence="7 9" id="KW-0472">Membrane</keyword>
<dbReference type="AlphaFoldDB" id="A0A352IUD4"/>
<evidence type="ECO:0000259" key="10">
    <source>
        <dbReference type="PROSITE" id="PS50928"/>
    </source>
</evidence>
<evidence type="ECO:0000256" key="5">
    <source>
        <dbReference type="ARBA" id="ARBA00022989"/>
    </source>
</evidence>
<dbReference type="SUPFAM" id="SSF161098">
    <property type="entry name" value="MetI-like"/>
    <property type="match status" value="1"/>
</dbReference>
<name>A0A352IUD4_9GAMM</name>
<evidence type="ECO:0000313" key="11">
    <source>
        <dbReference type="EMBL" id="HBC35067.1"/>
    </source>
</evidence>